<dbReference type="Proteomes" id="UP001081283">
    <property type="component" value="Unassembled WGS sequence"/>
</dbReference>
<feature type="domain" description="HTH lysR-type" evidence="5">
    <location>
        <begin position="6"/>
        <end position="63"/>
    </location>
</feature>
<keyword evidence="7" id="KW-1185">Reference proteome</keyword>
<evidence type="ECO:0000259" key="5">
    <source>
        <dbReference type="PROSITE" id="PS50931"/>
    </source>
</evidence>
<reference evidence="6" key="1">
    <citation type="submission" date="2022-10" db="EMBL/GenBank/DDBJ databases">
        <title>Hoeflea sp. J2-29, isolated from marine algae.</title>
        <authorList>
            <person name="Kristyanto S."/>
            <person name="Kim J.M."/>
            <person name="Jeon C.O."/>
        </authorList>
    </citation>
    <scope>NUCLEOTIDE SEQUENCE</scope>
    <source>
        <strain evidence="6">J2-29</strain>
    </source>
</reference>
<organism evidence="6 7">
    <name type="scientific">Hoeflea ulvae</name>
    <dbReference type="NCBI Taxonomy" id="2983764"/>
    <lineage>
        <taxon>Bacteria</taxon>
        <taxon>Pseudomonadati</taxon>
        <taxon>Pseudomonadota</taxon>
        <taxon>Alphaproteobacteria</taxon>
        <taxon>Hyphomicrobiales</taxon>
        <taxon>Rhizobiaceae</taxon>
        <taxon>Hoeflea</taxon>
    </lineage>
</organism>
<dbReference type="PROSITE" id="PS50931">
    <property type="entry name" value="HTH_LYSR"/>
    <property type="match status" value="1"/>
</dbReference>
<evidence type="ECO:0000256" key="1">
    <source>
        <dbReference type="ARBA" id="ARBA00009437"/>
    </source>
</evidence>
<dbReference type="Pfam" id="PF00126">
    <property type="entry name" value="HTH_1"/>
    <property type="match status" value="1"/>
</dbReference>
<comment type="caution">
    <text evidence="6">The sequence shown here is derived from an EMBL/GenBank/DDBJ whole genome shotgun (WGS) entry which is preliminary data.</text>
</comment>
<dbReference type="SUPFAM" id="SSF46785">
    <property type="entry name" value="Winged helix' DNA-binding domain"/>
    <property type="match status" value="1"/>
</dbReference>
<dbReference type="InterPro" id="IPR058163">
    <property type="entry name" value="LysR-type_TF_proteobact-type"/>
</dbReference>
<keyword evidence="4" id="KW-0804">Transcription</keyword>
<sequence>MTHELPQTTDLAVFITVIECGGFAEAARRLGAAPSTLSRTVTRLERQLGVTILRRSTRGIEITPEGRDLLQAAREIVERTEALADMAAGSRAPRGPLRVNAPVPYVLHVIAPRIAEFHARYPEIDLTIDMTDRVVDLIESQADVVIRFGALPDSDLLQRPLGKAEWRLVAAPSYLDRVGYPSVPTELASMEQVLFSAPAHINILKFHGLEAPVEPRAAVVATNGEAVRHLVLNGMGIARFSGYMIDRDIAEGRVVELFQGRLDIRPLDITALYLTRASGLRRLSVFLDWLENMP</sequence>
<evidence type="ECO:0000313" key="7">
    <source>
        <dbReference type="Proteomes" id="UP001081283"/>
    </source>
</evidence>
<comment type="similarity">
    <text evidence="1">Belongs to the LysR transcriptional regulatory family.</text>
</comment>
<dbReference type="InterPro" id="IPR000847">
    <property type="entry name" value="LysR_HTH_N"/>
</dbReference>
<proteinExistence type="inferred from homology"/>
<keyword evidence="3" id="KW-0238">DNA-binding</keyword>
<keyword evidence="2" id="KW-0805">Transcription regulation</keyword>
<dbReference type="Gene3D" id="1.10.10.10">
    <property type="entry name" value="Winged helix-like DNA-binding domain superfamily/Winged helix DNA-binding domain"/>
    <property type="match status" value="1"/>
</dbReference>
<evidence type="ECO:0000256" key="4">
    <source>
        <dbReference type="ARBA" id="ARBA00023163"/>
    </source>
</evidence>
<protein>
    <submittedName>
        <fullName evidence="6">LysR family transcriptional regulator</fullName>
    </submittedName>
</protein>
<evidence type="ECO:0000313" key="6">
    <source>
        <dbReference type="EMBL" id="MCY0094857.1"/>
    </source>
</evidence>
<dbReference type="Pfam" id="PF03466">
    <property type="entry name" value="LysR_substrate"/>
    <property type="match status" value="1"/>
</dbReference>
<dbReference type="EMBL" id="JAOVZQ010000001">
    <property type="protein sequence ID" value="MCY0094857.1"/>
    <property type="molecule type" value="Genomic_DNA"/>
</dbReference>
<gene>
    <name evidence="6" type="ORF">OEG82_12600</name>
</gene>
<dbReference type="Gene3D" id="3.40.190.290">
    <property type="match status" value="1"/>
</dbReference>
<dbReference type="PANTHER" id="PTHR30537:SF20">
    <property type="entry name" value="TRANSCRIPTIONAL REGULATORY PROTEIN"/>
    <property type="match status" value="1"/>
</dbReference>
<name>A0ABT3YGC5_9HYPH</name>
<dbReference type="InterPro" id="IPR005119">
    <property type="entry name" value="LysR_subst-bd"/>
</dbReference>
<evidence type="ECO:0000256" key="2">
    <source>
        <dbReference type="ARBA" id="ARBA00023015"/>
    </source>
</evidence>
<dbReference type="InterPro" id="IPR036390">
    <property type="entry name" value="WH_DNA-bd_sf"/>
</dbReference>
<dbReference type="PANTHER" id="PTHR30537">
    <property type="entry name" value="HTH-TYPE TRANSCRIPTIONAL REGULATOR"/>
    <property type="match status" value="1"/>
</dbReference>
<dbReference type="InterPro" id="IPR036388">
    <property type="entry name" value="WH-like_DNA-bd_sf"/>
</dbReference>
<dbReference type="SUPFAM" id="SSF53850">
    <property type="entry name" value="Periplasmic binding protein-like II"/>
    <property type="match status" value="1"/>
</dbReference>
<dbReference type="CDD" id="cd08422">
    <property type="entry name" value="PBP2_CrgA_like"/>
    <property type="match status" value="1"/>
</dbReference>
<dbReference type="RefSeq" id="WP_267612773.1">
    <property type="nucleotide sequence ID" value="NZ_JAOVZQ010000001.1"/>
</dbReference>
<accession>A0ABT3YGC5</accession>
<evidence type="ECO:0000256" key="3">
    <source>
        <dbReference type="ARBA" id="ARBA00023125"/>
    </source>
</evidence>